<comment type="caution">
    <text evidence="4">The sequence shown here is derived from an EMBL/GenBank/DDBJ whole genome shotgun (WGS) entry which is preliminary data.</text>
</comment>
<evidence type="ECO:0000313" key="4">
    <source>
        <dbReference type="EMBL" id="KAK2612084.1"/>
    </source>
</evidence>
<dbReference type="Pfam" id="PF00106">
    <property type="entry name" value="adh_short"/>
    <property type="match status" value="1"/>
</dbReference>
<evidence type="ECO:0000256" key="2">
    <source>
        <dbReference type="ARBA" id="ARBA00023002"/>
    </source>
</evidence>
<keyword evidence="5" id="KW-1185">Reference proteome</keyword>
<keyword evidence="3" id="KW-1133">Transmembrane helix</keyword>
<keyword evidence="2" id="KW-0560">Oxidoreductase</keyword>
<proteinExistence type="inferred from homology"/>
<protein>
    <recommendedName>
        <fullName evidence="6">Short-chain dehydrogenase</fullName>
    </recommendedName>
</protein>
<dbReference type="Gene3D" id="3.40.50.720">
    <property type="entry name" value="NAD(P)-binding Rossmann-like Domain"/>
    <property type="match status" value="1"/>
</dbReference>
<gene>
    <name evidence="4" type="ORF">QQS21_001933</name>
</gene>
<dbReference type="InterPro" id="IPR002347">
    <property type="entry name" value="SDR_fam"/>
</dbReference>
<dbReference type="AlphaFoldDB" id="A0AAJ0CW54"/>
<evidence type="ECO:0000256" key="3">
    <source>
        <dbReference type="SAM" id="Phobius"/>
    </source>
</evidence>
<keyword evidence="3" id="KW-0812">Transmembrane</keyword>
<accession>A0AAJ0CW54</accession>
<evidence type="ECO:0000256" key="1">
    <source>
        <dbReference type="ARBA" id="ARBA00006484"/>
    </source>
</evidence>
<keyword evidence="3" id="KW-0472">Membrane</keyword>
<dbReference type="PANTHER" id="PTHR24320:SF152">
    <property type="entry name" value="SHORT-CHAIN DEHYDROGENASE_REDUCTASE FAMILY PROTEIN"/>
    <property type="match status" value="1"/>
</dbReference>
<name>A0AAJ0CW54_9HYPO</name>
<dbReference type="InterPro" id="IPR036291">
    <property type="entry name" value="NAD(P)-bd_dom_sf"/>
</dbReference>
<dbReference type="SUPFAM" id="SSF51735">
    <property type="entry name" value="NAD(P)-binding Rossmann-fold domains"/>
    <property type="match status" value="1"/>
</dbReference>
<dbReference type="PRINTS" id="PR00081">
    <property type="entry name" value="GDHRDH"/>
</dbReference>
<evidence type="ECO:0008006" key="6">
    <source>
        <dbReference type="Google" id="ProtNLM"/>
    </source>
</evidence>
<feature type="transmembrane region" description="Helical" evidence="3">
    <location>
        <begin position="247"/>
        <end position="267"/>
    </location>
</feature>
<dbReference type="EMBL" id="JASWJB010000021">
    <property type="protein sequence ID" value="KAK2612084.1"/>
    <property type="molecule type" value="Genomic_DNA"/>
</dbReference>
<organism evidence="4 5">
    <name type="scientific">Conoideocrella luteorostrata</name>
    <dbReference type="NCBI Taxonomy" id="1105319"/>
    <lineage>
        <taxon>Eukaryota</taxon>
        <taxon>Fungi</taxon>
        <taxon>Dikarya</taxon>
        <taxon>Ascomycota</taxon>
        <taxon>Pezizomycotina</taxon>
        <taxon>Sordariomycetes</taxon>
        <taxon>Hypocreomycetidae</taxon>
        <taxon>Hypocreales</taxon>
        <taxon>Clavicipitaceae</taxon>
        <taxon>Conoideocrella</taxon>
    </lineage>
</organism>
<sequence>MASAKKGTIVLTGANGGLGAAVMDRMATRPELSNFHAVCTVRDTSSATTLRSKIDTLSHDLLSMDTSRLDQVRDVAKTINRRVAAGEMPPIRALILNAGFCEFEEQTWTEDGFDTSFAATYLGHWLLALLLLQSMDRQVGRIVVTASSAHDTADPRNDAGAQYVEEKWKTIFHDSAEPIARGTWSTPEEDSSYKGGYRRYGAAKLCQAMMIPELQRRLNADEALHNISILGVDPGNVGTGITRRGAIAIRAFANVMAWLAVIFTWLWPNGTFRTAKKSSGDILAAALDSNPVLGERPKEMYLNGEIPIEMSVEARDPKKRAILWAATIQYTGLRGDETALVNWS</sequence>
<reference evidence="4" key="1">
    <citation type="submission" date="2023-06" db="EMBL/GenBank/DDBJ databases">
        <title>Conoideocrella luteorostrata (Hypocreales: Clavicipitaceae), a potential biocontrol fungus for elongate hemlock scale in United States Christmas tree production areas.</title>
        <authorList>
            <person name="Barrett H."/>
            <person name="Lovett B."/>
            <person name="Macias A.M."/>
            <person name="Stajich J.E."/>
            <person name="Kasson M.T."/>
        </authorList>
    </citation>
    <scope>NUCLEOTIDE SEQUENCE</scope>
    <source>
        <strain evidence="4">ARSEF 14590</strain>
    </source>
</reference>
<dbReference type="PANTHER" id="PTHR24320">
    <property type="entry name" value="RETINOL DEHYDROGENASE"/>
    <property type="match status" value="1"/>
</dbReference>
<dbReference type="Proteomes" id="UP001251528">
    <property type="component" value="Unassembled WGS sequence"/>
</dbReference>
<comment type="similarity">
    <text evidence="1">Belongs to the short-chain dehydrogenases/reductases (SDR) family.</text>
</comment>
<evidence type="ECO:0000313" key="5">
    <source>
        <dbReference type="Proteomes" id="UP001251528"/>
    </source>
</evidence>
<dbReference type="GO" id="GO:0016491">
    <property type="term" value="F:oxidoreductase activity"/>
    <property type="evidence" value="ECO:0007669"/>
    <property type="project" value="UniProtKB-KW"/>
</dbReference>